<comment type="caution">
    <text evidence="12">The sequence shown here is derived from an EMBL/GenBank/DDBJ whole genome shotgun (WGS) entry which is preliminary data.</text>
</comment>
<dbReference type="Proteomes" id="UP000288805">
    <property type="component" value="Unassembled WGS sequence"/>
</dbReference>
<evidence type="ECO:0000256" key="6">
    <source>
        <dbReference type="ARBA" id="ARBA00022729"/>
    </source>
</evidence>
<dbReference type="Pfam" id="PF00107">
    <property type="entry name" value="ADH_zinc_N"/>
    <property type="match status" value="1"/>
</dbReference>
<dbReference type="Pfam" id="PF00560">
    <property type="entry name" value="LRR_1"/>
    <property type="match status" value="5"/>
</dbReference>
<dbReference type="PANTHER" id="PTHR48062">
    <property type="entry name" value="RECEPTOR-LIKE PROTEIN 14"/>
    <property type="match status" value="1"/>
</dbReference>
<dbReference type="InterPro" id="IPR001611">
    <property type="entry name" value="Leu-rich_rpt"/>
</dbReference>
<dbReference type="PANTHER" id="PTHR48062:SF52">
    <property type="entry name" value="RECEPTOR-LIKE PROTEIN 8-RELATED"/>
    <property type="match status" value="1"/>
</dbReference>
<dbReference type="Gene3D" id="3.40.50.720">
    <property type="entry name" value="NAD(P)-binding Rossmann-like Domain"/>
    <property type="match status" value="1"/>
</dbReference>
<dbReference type="PRINTS" id="PR00019">
    <property type="entry name" value="LEURICHRPT"/>
</dbReference>
<protein>
    <submittedName>
        <fullName evidence="12">Brassinosteroid LRR receptor kinase</fullName>
    </submittedName>
</protein>
<evidence type="ECO:0000256" key="8">
    <source>
        <dbReference type="ARBA" id="ARBA00022989"/>
    </source>
</evidence>
<dbReference type="FunFam" id="3.80.10.10:FF:000383">
    <property type="entry name" value="Leucine-rich repeat receptor protein kinase EMS1"/>
    <property type="match status" value="1"/>
</dbReference>
<evidence type="ECO:0000313" key="12">
    <source>
        <dbReference type="EMBL" id="RVW92085.1"/>
    </source>
</evidence>
<evidence type="ECO:0000259" key="11">
    <source>
        <dbReference type="SMART" id="SM00829"/>
    </source>
</evidence>
<evidence type="ECO:0000313" key="13">
    <source>
        <dbReference type="Proteomes" id="UP000288805"/>
    </source>
</evidence>
<evidence type="ECO:0000256" key="4">
    <source>
        <dbReference type="ARBA" id="ARBA00022614"/>
    </source>
</evidence>
<keyword evidence="7" id="KW-0677">Repeat</keyword>
<reference evidence="12 13" key="1">
    <citation type="journal article" date="2018" name="PLoS Genet.">
        <title>Population sequencing reveals clonal diversity and ancestral inbreeding in the grapevine cultivar Chardonnay.</title>
        <authorList>
            <person name="Roach M.J."/>
            <person name="Johnson D.L."/>
            <person name="Bohlmann J."/>
            <person name="van Vuuren H.J."/>
            <person name="Jones S.J."/>
            <person name="Pretorius I.S."/>
            <person name="Schmidt S.A."/>
            <person name="Borneman A.R."/>
        </authorList>
    </citation>
    <scope>NUCLEOTIDE SEQUENCE [LARGE SCALE GENOMIC DNA]</scope>
    <source>
        <strain evidence="13">cv. Chardonnay</strain>
        <tissue evidence="12">Leaf</tissue>
    </source>
</reference>
<keyword evidence="5" id="KW-0812">Transmembrane</keyword>
<keyword evidence="4" id="KW-0433">Leucine-rich repeat</keyword>
<sequence>MTDLTTLVLGNNSFKGKLPPEISQLLGMIFLDLSQNSLSGSFLSLKSLEYLEHLHLQGNMFIGLIPRDFLNSSYLLTLDIRDNSELPDEVDEVEFVTKNRLMPHLKSLSLAGNHFNGSLQNQGFCQLNKLQELDLSYNLFQGILPPCLNNFTSLRLLDLSANLFSGNLSSPLLPNLTSLEYIDLSYNQFEGSFSFSSFANHSKLQVVILGSDNNKFEVETEYPVGWVPLFQLKVLSLSSCKLTGDLPGFLQYQFRLVRVDLSHNNLTGSFPNWLLANNTRLEFLVLRNNSLMGQLLPLRPTTRILPSSIAEMISLRVLDLSANNFSGEVPKQLLAQNFTGTLSNVISISSELDVLDVSNNYMSGEIPSQIGPIPRCFGHIRFGEMKKEDNVFGQFIESWYEMNPHLVYAGYLVKHWGFSSPIYKETDEVEFVTKNRRDSYKGGILEFMSGLDLSCNNLTGEIPHELGMLSSIHALNLSHNQLNGSIPKSFSNLSQIESLDLSYNKLGGEIPLELVELNFLEVFSVAYNNISGRVPNTKAQFGTFDESNYEVRPVAMKAVVITTSGDPQVLQVQEVENPEIGDDEVLIRVDAAAINRADKLQRKGLHPSSKAAVPTRVSNVLESSKLLEKPSFDGRLAIRLYIVTDLLAISFVMFCESWQYWNPLHYSRLVIRRESTDFNAILYVCALLSGGGYAEKVAVPAGQVLLVPSGVSLKDAAGIPEVHGGSIGIGTFAIQIAKYRGARVFVTADVCINYKTEDFVAWVEETGGKGVDVILDNIGRAYFEGDIDSLNVDGTLFIIGFQGGTVAEVNLSGLLARCLTVQAAGLRNRSLENKAVIVSEAEKNVWPAITGVQVFSIDGSSRGSPAHGKQQACWEDTVHSIMLWL</sequence>
<dbReference type="SUPFAM" id="SSF51735">
    <property type="entry name" value="NAD(P)-binding Rossmann-fold domains"/>
    <property type="match status" value="1"/>
</dbReference>
<dbReference type="GO" id="GO:0012505">
    <property type="term" value="C:endomembrane system"/>
    <property type="evidence" value="ECO:0007669"/>
    <property type="project" value="UniProtKB-SubCell"/>
</dbReference>
<keyword evidence="9" id="KW-0472">Membrane</keyword>
<keyword evidence="12" id="KW-0808">Transferase</keyword>
<keyword evidence="3" id="KW-1003">Cell membrane</keyword>
<evidence type="ECO:0000256" key="2">
    <source>
        <dbReference type="ARBA" id="ARBA00009592"/>
    </source>
</evidence>
<dbReference type="SUPFAM" id="SSF52058">
    <property type="entry name" value="L domain-like"/>
    <property type="match status" value="1"/>
</dbReference>
<evidence type="ECO:0000256" key="3">
    <source>
        <dbReference type="ARBA" id="ARBA00022475"/>
    </source>
</evidence>
<dbReference type="AlphaFoldDB" id="A0A438I5V7"/>
<dbReference type="SMART" id="SM00369">
    <property type="entry name" value="LRR_TYP"/>
    <property type="match status" value="8"/>
</dbReference>
<comment type="subcellular location">
    <subcellularLocation>
        <location evidence="1">Cell membrane</location>
    </subcellularLocation>
    <subcellularLocation>
        <location evidence="10">Endomembrane system</location>
        <topology evidence="10">Single-pass membrane protein</topology>
    </subcellularLocation>
</comment>
<comment type="similarity">
    <text evidence="2">Belongs to the RLP family.</text>
</comment>
<keyword evidence="12" id="KW-0418">Kinase</keyword>
<proteinExistence type="inferred from homology"/>
<dbReference type="InterPro" id="IPR051502">
    <property type="entry name" value="RLP_Defense_Trigger"/>
</dbReference>
<dbReference type="EMBL" id="QGNW01000140">
    <property type="protein sequence ID" value="RVW92085.1"/>
    <property type="molecule type" value="Genomic_DNA"/>
</dbReference>
<gene>
    <name evidence="12" type="primary">CURL3</name>
    <name evidence="12" type="ORF">CK203_037120</name>
</gene>
<dbReference type="Gene3D" id="3.90.180.10">
    <property type="entry name" value="Medium-chain alcohol dehydrogenases, catalytic domain"/>
    <property type="match status" value="3"/>
</dbReference>
<name>A0A438I5V7_VITVI</name>
<accession>A0A438I5V7</accession>
<dbReference type="GO" id="GO:0016301">
    <property type="term" value="F:kinase activity"/>
    <property type="evidence" value="ECO:0007669"/>
    <property type="project" value="UniProtKB-KW"/>
</dbReference>
<dbReference type="Gene3D" id="3.80.10.10">
    <property type="entry name" value="Ribonuclease Inhibitor"/>
    <property type="match status" value="3"/>
</dbReference>
<evidence type="ECO:0000256" key="9">
    <source>
        <dbReference type="ARBA" id="ARBA00023136"/>
    </source>
</evidence>
<evidence type="ECO:0000256" key="1">
    <source>
        <dbReference type="ARBA" id="ARBA00004236"/>
    </source>
</evidence>
<evidence type="ECO:0000256" key="7">
    <source>
        <dbReference type="ARBA" id="ARBA00022737"/>
    </source>
</evidence>
<keyword evidence="6" id="KW-0732">Signal</keyword>
<dbReference type="InterPro" id="IPR013149">
    <property type="entry name" value="ADH-like_C"/>
</dbReference>
<dbReference type="SUPFAM" id="SSF52047">
    <property type="entry name" value="RNI-like"/>
    <property type="match status" value="1"/>
</dbReference>
<keyword evidence="12" id="KW-0675">Receptor</keyword>
<dbReference type="InterPro" id="IPR036291">
    <property type="entry name" value="NAD(P)-bd_dom_sf"/>
</dbReference>
<dbReference type="InterPro" id="IPR032675">
    <property type="entry name" value="LRR_dom_sf"/>
</dbReference>
<dbReference type="InterPro" id="IPR020843">
    <property type="entry name" value="ER"/>
</dbReference>
<evidence type="ECO:0000256" key="5">
    <source>
        <dbReference type="ARBA" id="ARBA00022692"/>
    </source>
</evidence>
<feature type="domain" description="Enoyl reductase (ER)" evidence="11">
    <location>
        <begin position="565"/>
        <end position="846"/>
    </location>
</feature>
<organism evidence="12 13">
    <name type="scientific">Vitis vinifera</name>
    <name type="common">Grape</name>
    <dbReference type="NCBI Taxonomy" id="29760"/>
    <lineage>
        <taxon>Eukaryota</taxon>
        <taxon>Viridiplantae</taxon>
        <taxon>Streptophyta</taxon>
        <taxon>Embryophyta</taxon>
        <taxon>Tracheophyta</taxon>
        <taxon>Spermatophyta</taxon>
        <taxon>Magnoliopsida</taxon>
        <taxon>eudicotyledons</taxon>
        <taxon>Gunneridae</taxon>
        <taxon>Pentapetalae</taxon>
        <taxon>rosids</taxon>
        <taxon>Vitales</taxon>
        <taxon>Vitaceae</taxon>
        <taxon>Viteae</taxon>
        <taxon>Vitis</taxon>
    </lineage>
</organism>
<dbReference type="SMART" id="SM00829">
    <property type="entry name" value="PKS_ER"/>
    <property type="match status" value="1"/>
</dbReference>
<dbReference type="GO" id="GO:0016491">
    <property type="term" value="F:oxidoreductase activity"/>
    <property type="evidence" value="ECO:0007669"/>
    <property type="project" value="InterPro"/>
</dbReference>
<dbReference type="SUPFAM" id="SSF50129">
    <property type="entry name" value="GroES-like"/>
    <property type="match status" value="1"/>
</dbReference>
<dbReference type="Pfam" id="PF13855">
    <property type="entry name" value="LRR_8"/>
    <property type="match status" value="2"/>
</dbReference>
<dbReference type="InterPro" id="IPR003591">
    <property type="entry name" value="Leu-rich_rpt_typical-subtyp"/>
</dbReference>
<dbReference type="InterPro" id="IPR011032">
    <property type="entry name" value="GroES-like_sf"/>
</dbReference>
<evidence type="ECO:0000256" key="10">
    <source>
        <dbReference type="ARBA" id="ARBA00037847"/>
    </source>
</evidence>
<dbReference type="GO" id="GO:0005886">
    <property type="term" value="C:plasma membrane"/>
    <property type="evidence" value="ECO:0007669"/>
    <property type="project" value="UniProtKB-SubCell"/>
</dbReference>
<keyword evidence="8" id="KW-1133">Transmembrane helix</keyword>